<protein>
    <submittedName>
        <fullName evidence="1">Uncharacterized protein</fullName>
    </submittedName>
</protein>
<name>A0ABQ1LY55_9PROT</name>
<dbReference type="EMBL" id="BMCH01000003">
    <property type="protein sequence ID" value="GGC31569.1"/>
    <property type="molecule type" value="Genomic_DNA"/>
</dbReference>
<organism evidence="1 2">
    <name type="scientific">Asaia siamensis</name>
    <dbReference type="NCBI Taxonomy" id="110479"/>
    <lineage>
        <taxon>Bacteria</taxon>
        <taxon>Pseudomonadati</taxon>
        <taxon>Pseudomonadota</taxon>
        <taxon>Alphaproteobacteria</taxon>
        <taxon>Acetobacterales</taxon>
        <taxon>Acetobacteraceae</taxon>
        <taxon>Asaia</taxon>
    </lineage>
</organism>
<dbReference type="Proteomes" id="UP000637769">
    <property type="component" value="Unassembled WGS sequence"/>
</dbReference>
<reference evidence="2" key="1">
    <citation type="journal article" date="2019" name="Int. J. Syst. Evol. Microbiol.">
        <title>The Global Catalogue of Microorganisms (GCM) 10K type strain sequencing project: providing services to taxonomists for standard genome sequencing and annotation.</title>
        <authorList>
            <consortium name="The Broad Institute Genomics Platform"/>
            <consortium name="The Broad Institute Genome Sequencing Center for Infectious Disease"/>
            <person name="Wu L."/>
            <person name="Ma J."/>
        </authorList>
    </citation>
    <scope>NUCLEOTIDE SEQUENCE [LARGE SCALE GENOMIC DNA]</scope>
    <source>
        <strain evidence="2">CCM 7132</strain>
    </source>
</reference>
<evidence type="ECO:0000313" key="2">
    <source>
        <dbReference type="Proteomes" id="UP000637769"/>
    </source>
</evidence>
<proteinExistence type="predicted"/>
<accession>A0ABQ1LY55</accession>
<evidence type="ECO:0000313" key="1">
    <source>
        <dbReference type="EMBL" id="GGC31569.1"/>
    </source>
</evidence>
<sequence>MSDEKALLEQLAAIEHERWSHWQRFMHGKGERKPDGSLVLPADLVAKWERLIETPYAQLTNKEKESDREQVRRYLPIVARAYGASSE</sequence>
<gene>
    <name evidence="1" type="ORF">GCM10007207_16380</name>
</gene>
<dbReference type="Gene3D" id="6.20.350.10">
    <property type="match status" value="1"/>
</dbReference>
<dbReference type="RefSeq" id="WP_188426260.1">
    <property type="nucleotide sequence ID" value="NZ_BMCH01000003.1"/>
</dbReference>
<keyword evidence="2" id="KW-1185">Reference proteome</keyword>
<comment type="caution">
    <text evidence="1">The sequence shown here is derived from an EMBL/GenBank/DDBJ whole genome shotgun (WGS) entry which is preliminary data.</text>
</comment>